<feature type="compositionally biased region" description="Polar residues" evidence="1">
    <location>
        <begin position="289"/>
        <end position="299"/>
    </location>
</feature>
<feature type="compositionally biased region" description="Basic and acidic residues" evidence="1">
    <location>
        <begin position="151"/>
        <end position="167"/>
    </location>
</feature>
<dbReference type="OrthoDB" id="2755496at2759"/>
<proteinExistence type="predicted"/>
<feature type="compositionally biased region" description="Polar residues" evidence="1">
    <location>
        <begin position="311"/>
        <end position="323"/>
    </location>
</feature>
<feature type="compositionally biased region" description="Polar residues" evidence="1">
    <location>
        <begin position="217"/>
        <end position="233"/>
    </location>
</feature>
<feature type="compositionally biased region" description="Basic residues" evidence="1">
    <location>
        <begin position="1"/>
        <end position="15"/>
    </location>
</feature>
<feature type="compositionally biased region" description="Basic and acidic residues" evidence="1">
    <location>
        <begin position="44"/>
        <end position="55"/>
    </location>
</feature>
<organism evidence="2 3">
    <name type="scientific">Lentinus brumalis</name>
    <dbReference type="NCBI Taxonomy" id="2498619"/>
    <lineage>
        <taxon>Eukaryota</taxon>
        <taxon>Fungi</taxon>
        <taxon>Dikarya</taxon>
        <taxon>Basidiomycota</taxon>
        <taxon>Agaricomycotina</taxon>
        <taxon>Agaricomycetes</taxon>
        <taxon>Polyporales</taxon>
        <taxon>Polyporaceae</taxon>
        <taxon>Lentinus</taxon>
    </lineage>
</organism>
<protein>
    <submittedName>
        <fullName evidence="2">Uncharacterized protein</fullName>
    </submittedName>
</protein>
<feature type="region of interest" description="Disordered" evidence="1">
    <location>
        <begin position="1"/>
        <end position="441"/>
    </location>
</feature>
<dbReference type="Proteomes" id="UP000256964">
    <property type="component" value="Unassembled WGS sequence"/>
</dbReference>
<evidence type="ECO:0000313" key="3">
    <source>
        <dbReference type="Proteomes" id="UP000256964"/>
    </source>
</evidence>
<dbReference type="EMBL" id="KZ857449">
    <property type="protein sequence ID" value="RDX44498.1"/>
    <property type="molecule type" value="Genomic_DNA"/>
</dbReference>
<evidence type="ECO:0000313" key="2">
    <source>
        <dbReference type="EMBL" id="RDX44498.1"/>
    </source>
</evidence>
<feature type="compositionally biased region" description="Basic and acidic residues" evidence="1">
    <location>
        <begin position="76"/>
        <end position="90"/>
    </location>
</feature>
<feature type="compositionally biased region" description="Low complexity" evidence="1">
    <location>
        <begin position="481"/>
        <end position="490"/>
    </location>
</feature>
<feature type="compositionally biased region" description="Low complexity" evidence="1">
    <location>
        <begin position="16"/>
        <end position="32"/>
    </location>
</feature>
<keyword evidence="3" id="KW-1185">Reference proteome</keyword>
<dbReference type="AlphaFoldDB" id="A0A371CW33"/>
<feature type="compositionally biased region" description="Low complexity" evidence="1">
    <location>
        <begin position="175"/>
        <end position="188"/>
    </location>
</feature>
<sequence>MRRSPSPQRRRRPRSRSPSPLSRASPVPSPRRTAYESGSRNRRTRDEDRRNDRYRGRQHSRSHSRDSAMLTSAPSSDHRIVHSSHAEGHDGPNSTELRRDRKGKQRAEDPSTPFTREDDAVETPPSGPAPRQAKQPVRIRRNAWQTIQEHLAGDRREPRLNKKREEEAGPEAVTSSQSQAPNASAPVSRNRALRPEDIDVPPSDEAVPSLLLRPSDPVSTNATRLQNANTTASRDSHRDALSAGKTASTSESDVRTHAQPDRQPSMADTSTASRLAIHAQRTGAPGRNPSETDNSSKTSVAGDVAGASHMPKSSASHSAGTSHEGSDATPADPRFLLMQKLELEKRRALAVTGPVPTPTAEKEKEKTQLSSSSSALGRKAAARLRDGPGEAQAVPVPGEPSGTRAGAGAGARDEPADSDVVVTEPEFELDTSAERRETQLRSQAQLRVRLAAAKRAALHGVSAVDSDARKGPGSGDGHGHTAGTAAGDSSPSGRDGNLTSQEVLLKSRLKARKA</sequence>
<evidence type="ECO:0000256" key="1">
    <source>
        <dbReference type="SAM" id="MobiDB-lite"/>
    </source>
</evidence>
<reference evidence="2 3" key="1">
    <citation type="journal article" date="2018" name="Biotechnol. Biofuels">
        <title>Integrative visual omics of the white-rot fungus Polyporus brumalis exposes the biotechnological potential of its oxidative enzymes for delignifying raw plant biomass.</title>
        <authorList>
            <person name="Miyauchi S."/>
            <person name="Rancon A."/>
            <person name="Drula E."/>
            <person name="Hage H."/>
            <person name="Chaduli D."/>
            <person name="Favel A."/>
            <person name="Grisel S."/>
            <person name="Henrissat B."/>
            <person name="Herpoel-Gimbert I."/>
            <person name="Ruiz-Duenas F.J."/>
            <person name="Chevret D."/>
            <person name="Hainaut M."/>
            <person name="Lin J."/>
            <person name="Wang M."/>
            <person name="Pangilinan J."/>
            <person name="Lipzen A."/>
            <person name="Lesage-Meessen L."/>
            <person name="Navarro D."/>
            <person name="Riley R."/>
            <person name="Grigoriev I.V."/>
            <person name="Zhou S."/>
            <person name="Raouche S."/>
            <person name="Rosso M.N."/>
        </authorList>
    </citation>
    <scope>NUCLEOTIDE SEQUENCE [LARGE SCALE GENOMIC DNA]</scope>
    <source>
        <strain evidence="2 3">BRFM 1820</strain>
    </source>
</reference>
<name>A0A371CW33_9APHY</name>
<gene>
    <name evidence="2" type="ORF">OH76DRAFT_1095779</name>
</gene>
<feature type="region of interest" description="Disordered" evidence="1">
    <location>
        <begin position="456"/>
        <end position="514"/>
    </location>
</feature>
<accession>A0A371CW33</accession>